<evidence type="ECO:0000256" key="8">
    <source>
        <dbReference type="PROSITE-ProRule" id="PRU00175"/>
    </source>
</evidence>
<proteinExistence type="predicted"/>
<sequence length="334" mass="37072">MDETMATRYWCHMCSQLVNPIIEAEIKCPYCRDGFVEEMSSATREAQEEDGSDFRSERGLYPRIPVVRRRRRTGGLRFADEDDGEADDMQVRLWGDYSELGHDMDSIIQRRRSSAMILQLLQDLRTGMALGSENQSWDQDQDLPTNTFNRANSGGESSHDSSENLNRASGSLGDYFIGPSLDLLLQHLAENDPNRYGTPPAKKEAMEALPTVSVKEPCPCPICLDDLESEVKEMPCKHKFHGSCILPWLKLHSSCPVCRFQLAGVESKRESSRGGSGSRARDGESSDSRGSTSSGGEGRNRLRRFMISWPFAGSSTSSAPSANAGRRSSTADEQ</sequence>
<evidence type="ECO:0000256" key="6">
    <source>
        <dbReference type="ARBA" id="ARBA00022786"/>
    </source>
</evidence>
<dbReference type="InterPro" id="IPR013083">
    <property type="entry name" value="Znf_RING/FYVE/PHD"/>
</dbReference>
<dbReference type="GO" id="GO:0005737">
    <property type="term" value="C:cytoplasm"/>
    <property type="evidence" value="ECO:0007669"/>
    <property type="project" value="TreeGrafter"/>
</dbReference>
<organism evidence="11 12">
    <name type="scientific">Trapa natans</name>
    <name type="common">Water chestnut</name>
    <dbReference type="NCBI Taxonomy" id="22666"/>
    <lineage>
        <taxon>Eukaryota</taxon>
        <taxon>Viridiplantae</taxon>
        <taxon>Streptophyta</taxon>
        <taxon>Embryophyta</taxon>
        <taxon>Tracheophyta</taxon>
        <taxon>Spermatophyta</taxon>
        <taxon>Magnoliopsida</taxon>
        <taxon>eudicotyledons</taxon>
        <taxon>Gunneridae</taxon>
        <taxon>Pentapetalae</taxon>
        <taxon>rosids</taxon>
        <taxon>malvids</taxon>
        <taxon>Myrtales</taxon>
        <taxon>Lythraceae</taxon>
        <taxon>Trapa</taxon>
    </lineage>
</organism>
<dbReference type="GO" id="GO:0016567">
    <property type="term" value="P:protein ubiquitination"/>
    <property type="evidence" value="ECO:0007669"/>
    <property type="project" value="TreeGrafter"/>
</dbReference>
<comment type="caution">
    <text evidence="11">The sequence shown here is derived from an EMBL/GenBank/DDBJ whole genome shotgun (WGS) entry which is preliminary data.</text>
</comment>
<dbReference type="EMBL" id="JAXQNO010000009">
    <property type="protein sequence ID" value="KAK4790962.1"/>
    <property type="molecule type" value="Genomic_DNA"/>
</dbReference>
<protein>
    <recommendedName>
        <fullName evidence="2">RING-type E3 ubiquitin transferase</fullName>
        <ecNumber evidence="2">2.3.2.27</ecNumber>
    </recommendedName>
</protein>
<name>A0AAN7LRU2_TRANT</name>
<keyword evidence="12" id="KW-1185">Reference proteome</keyword>
<keyword evidence="6" id="KW-0833">Ubl conjugation pathway</keyword>
<dbReference type="Gene3D" id="3.30.40.10">
    <property type="entry name" value="Zinc/RING finger domain, C3HC4 (zinc finger)"/>
    <property type="match status" value="1"/>
</dbReference>
<feature type="region of interest" description="Disordered" evidence="9">
    <location>
        <begin position="268"/>
        <end position="334"/>
    </location>
</feature>
<dbReference type="SMART" id="SM00184">
    <property type="entry name" value="RING"/>
    <property type="match status" value="1"/>
</dbReference>
<evidence type="ECO:0000256" key="7">
    <source>
        <dbReference type="ARBA" id="ARBA00022833"/>
    </source>
</evidence>
<evidence type="ECO:0000256" key="9">
    <source>
        <dbReference type="SAM" id="MobiDB-lite"/>
    </source>
</evidence>
<evidence type="ECO:0000256" key="3">
    <source>
        <dbReference type="ARBA" id="ARBA00022679"/>
    </source>
</evidence>
<evidence type="ECO:0000256" key="1">
    <source>
        <dbReference type="ARBA" id="ARBA00000900"/>
    </source>
</evidence>
<dbReference type="Pfam" id="PF14369">
    <property type="entry name" value="Zn_ribbon_19"/>
    <property type="match status" value="1"/>
</dbReference>
<dbReference type="SUPFAM" id="SSF57850">
    <property type="entry name" value="RING/U-box"/>
    <property type="match status" value="1"/>
</dbReference>
<dbReference type="InterPro" id="IPR001841">
    <property type="entry name" value="Znf_RING"/>
</dbReference>
<dbReference type="FunFam" id="3.30.40.10:FF:000127">
    <property type="entry name" value="E3 ubiquitin-protein ligase RNF181"/>
    <property type="match status" value="1"/>
</dbReference>
<evidence type="ECO:0000259" key="10">
    <source>
        <dbReference type="PROSITE" id="PS50089"/>
    </source>
</evidence>
<keyword evidence="5 8" id="KW-0863">Zinc-finger</keyword>
<evidence type="ECO:0000313" key="11">
    <source>
        <dbReference type="EMBL" id="KAK4790962.1"/>
    </source>
</evidence>
<dbReference type="AlphaFoldDB" id="A0AAN7LRU2"/>
<feature type="region of interest" description="Disordered" evidence="9">
    <location>
        <begin position="133"/>
        <end position="165"/>
    </location>
</feature>
<dbReference type="Pfam" id="PF13639">
    <property type="entry name" value="zf-RING_2"/>
    <property type="match status" value="1"/>
</dbReference>
<evidence type="ECO:0000313" key="12">
    <source>
        <dbReference type="Proteomes" id="UP001346149"/>
    </source>
</evidence>
<dbReference type="PROSITE" id="PS50089">
    <property type="entry name" value="ZF_RING_2"/>
    <property type="match status" value="1"/>
</dbReference>
<dbReference type="EC" id="2.3.2.27" evidence="2"/>
<gene>
    <name evidence="11" type="ORF">SAY86_031375</name>
</gene>
<keyword evidence="7" id="KW-0862">Zinc</keyword>
<feature type="domain" description="RING-type" evidence="10">
    <location>
        <begin position="220"/>
        <end position="259"/>
    </location>
</feature>
<dbReference type="InterPro" id="IPR039525">
    <property type="entry name" value="RNF126-like_zinc-ribbon"/>
</dbReference>
<evidence type="ECO:0000256" key="4">
    <source>
        <dbReference type="ARBA" id="ARBA00022723"/>
    </source>
</evidence>
<dbReference type="GO" id="GO:0008270">
    <property type="term" value="F:zinc ion binding"/>
    <property type="evidence" value="ECO:0007669"/>
    <property type="project" value="UniProtKB-KW"/>
</dbReference>
<accession>A0AAN7LRU2</accession>
<dbReference type="Proteomes" id="UP001346149">
    <property type="component" value="Unassembled WGS sequence"/>
</dbReference>
<keyword evidence="4" id="KW-0479">Metal-binding</keyword>
<evidence type="ECO:0000256" key="5">
    <source>
        <dbReference type="ARBA" id="ARBA00022771"/>
    </source>
</evidence>
<evidence type="ECO:0000256" key="2">
    <source>
        <dbReference type="ARBA" id="ARBA00012483"/>
    </source>
</evidence>
<dbReference type="GO" id="GO:0061630">
    <property type="term" value="F:ubiquitin protein ligase activity"/>
    <property type="evidence" value="ECO:0007669"/>
    <property type="project" value="UniProtKB-EC"/>
</dbReference>
<feature type="compositionally biased region" description="Polar residues" evidence="9">
    <location>
        <begin position="133"/>
        <end position="156"/>
    </location>
</feature>
<dbReference type="PANTHER" id="PTHR15710">
    <property type="entry name" value="E3 UBIQUITIN-PROTEIN LIGASE PRAJA"/>
    <property type="match status" value="1"/>
</dbReference>
<reference evidence="11 12" key="1">
    <citation type="journal article" date="2023" name="Hortic Res">
        <title>Pangenome of water caltrop reveals structural variations and asymmetric subgenome divergence after allopolyploidization.</title>
        <authorList>
            <person name="Zhang X."/>
            <person name="Chen Y."/>
            <person name="Wang L."/>
            <person name="Yuan Y."/>
            <person name="Fang M."/>
            <person name="Shi L."/>
            <person name="Lu R."/>
            <person name="Comes H.P."/>
            <person name="Ma Y."/>
            <person name="Chen Y."/>
            <person name="Huang G."/>
            <person name="Zhou Y."/>
            <person name="Zheng Z."/>
            <person name="Qiu Y."/>
        </authorList>
    </citation>
    <scope>NUCLEOTIDE SEQUENCE [LARGE SCALE GENOMIC DNA]</scope>
    <source>
        <strain evidence="11">F231</strain>
    </source>
</reference>
<keyword evidence="3" id="KW-0808">Transferase</keyword>
<dbReference type="PANTHER" id="PTHR15710:SF22">
    <property type="entry name" value="RING-TYPE E3 UBIQUITIN TRANSFERASE"/>
    <property type="match status" value="1"/>
</dbReference>
<comment type="catalytic activity">
    <reaction evidence="1">
        <text>S-ubiquitinyl-[E2 ubiquitin-conjugating enzyme]-L-cysteine + [acceptor protein]-L-lysine = [E2 ubiquitin-conjugating enzyme]-L-cysteine + N(6)-ubiquitinyl-[acceptor protein]-L-lysine.</text>
        <dbReference type="EC" id="2.3.2.27"/>
    </reaction>
</comment>